<feature type="binding site" evidence="7">
    <location>
        <position position="116"/>
    </location>
    <ligand>
        <name>ATP</name>
        <dbReference type="ChEBI" id="CHEBI:30616"/>
    </ligand>
</feature>
<dbReference type="UniPathway" id="UPA00053">
    <property type="reaction ID" value="UER00088"/>
</dbReference>
<evidence type="ECO:0000256" key="6">
    <source>
        <dbReference type="ARBA" id="ARBA00023141"/>
    </source>
</evidence>
<comment type="catalytic activity">
    <reaction evidence="7">
        <text>shikimate + ATP = 3-phosphoshikimate + ADP + H(+)</text>
        <dbReference type="Rhea" id="RHEA:13121"/>
        <dbReference type="ChEBI" id="CHEBI:15378"/>
        <dbReference type="ChEBI" id="CHEBI:30616"/>
        <dbReference type="ChEBI" id="CHEBI:36208"/>
        <dbReference type="ChEBI" id="CHEBI:145989"/>
        <dbReference type="ChEBI" id="CHEBI:456216"/>
        <dbReference type="EC" id="2.7.1.71"/>
    </reaction>
</comment>
<evidence type="ECO:0000256" key="3">
    <source>
        <dbReference type="ARBA" id="ARBA00022741"/>
    </source>
</evidence>
<feature type="binding site" evidence="7">
    <location>
        <position position="32"/>
    </location>
    <ligand>
        <name>substrate</name>
    </ligand>
</feature>
<organism evidence="8 9">
    <name type="scientific">Chlamydia felis (strain Fe/C-56)</name>
    <name type="common">Chlamydophila felis</name>
    <dbReference type="NCBI Taxonomy" id="264202"/>
    <lineage>
        <taxon>Bacteria</taxon>
        <taxon>Pseudomonadati</taxon>
        <taxon>Chlamydiota</taxon>
        <taxon>Chlamydiia</taxon>
        <taxon>Chlamydiales</taxon>
        <taxon>Chlamydiaceae</taxon>
        <taxon>Chlamydia/Chlamydophila group</taxon>
        <taxon>Chlamydia</taxon>
    </lineage>
</organism>
<evidence type="ECO:0000256" key="7">
    <source>
        <dbReference type="HAMAP-Rule" id="MF_00109"/>
    </source>
</evidence>
<evidence type="ECO:0000256" key="5">
    <source>
        <dbReference type="ARBA" id="ARBA00022840"/>
    </source>
</evidence>
<evidence type="ECO:0000256" key="1">
    <source>
        <dbReference type="ARBA" id="ARBA00022605"/>
    </source>
</evidence>
<keyword evidence="1 7" id="KW-0028">Amino-acid biosynthesis</keyword>
<dbReference type="PANTHER" id="PTHR21087">
    <property type="entry name" value="SHIKIMATE KINASE"/>
    <property type="match status" value="1"/>
</dbReference>
<dbReference type="HAMAP" id="MF_00109">
    <property type="entry name" value="Shikimate_kinase"/>
    <property type="match status" value="1"/>
</dbReference>
<keyword evidence="3 7" id="KW-0547">Nucleotide-binding</keyword>
<dbReference type="Proteomes" id="UP000001260">
    <property type="component" value="Chromosome"/>
</dbReference>
<comment type="similarity">
    <text evidence="7">Belongs to the shikimate kinase family.</text>
</comment>
<feature type="binding site" evidence="7">
    <location>
        <position position="135"/>
    </location>
    <ligand>
        <name>substrate</name>
    </ligand>
</feature>
<dbReference type="GO" id="GO:0005524">
    <property type="term" value="F:ATP binding"/>
    <property type="evidence" value="ECO:0007669"/>
    <property type="project" value="UniProtKB-UniRule"/>
</dbReference>
<dbReference type="GO" id="GO:0004765">
    <property type="term" value="F:shikimate kinase activity"/>
    <property type="evidence" value="ECO:0007669"/>
    <property type="project" value="UniProtKB-UniRule"/>
</dbReference>
<name>Q255H4_CHLFF</name>
<feature type="binding site" evidence="7">
    <location>
        <position position="81"/>
    </location>
    <ligand>
        <name>substrate</name>
    </ligand>
</feature>
<sequence>MNIFLCGLPTVGKTLFGKAFAKYLSISFFDIDDLIVSNYSNKLYSSAREVFQAVGEKEFASLEVQALLALPPNHSIIALGGGTIMHQEAFDIIKNKGTLVYLSLPITDIYKRLLQRGLPARFEKAASVKEVLQQRINRMQCIADYHFPLNHVNLLDEHSLSSACESLNTLLNL</sequence>
<comment type="subunit">
    <text evidence="7">Monomer.</text>
</comment>
<keyword evidence="2 7" id="KW-0808">Transferase</keyword>
<dbReference type="CDD" id="cd00464">
    <property type="entry name" value="SK"/>
    <property type="match status" value="1"/>
</dbReference>
<keyword evidence="6 7" id="KW-0057">Aromatic amino acid biosynthesis</keyword>
<keyword evidence="5 7" id="KW-0067">ATP-binding</keyword>
<evidence type="ECO:0000313" key="9">
    <source>
        <dbReference type="Proteomes" id="UP000001260"/>
    </source>
</evidence>
<dbReference type="GO" id="GO:0009423">
    <property type="term" value="P:chorismate biosynthetic process"/>
    <property type="evidence" value="ECO:0007669"/>
    <property type="project" value="UniProtKB-UniRule"/>
</dbReference>
<dbReference type="OrthoDB" id="9800332at2"/>
<accession>Q255H4</accession>
<dbReference type="InterPro" id="IPR000623">
    <property type="entry name" value="Shikimate_kinase/TSH1"/>
</dbReference>
<dbReference type="STRING" id="264202.CF0292"/>
<proteinExistence type="inferred from homology"/>
<dbReference type="EMBL" id="AP006861">
    <property type="protein sequence ID" value="BAE81064.1"/>
    <property type="molecule type" value="Genomic_DNA"/>
</dbReference>
<protein>
    <recommendedName>
        <fullName evidence="7">Shikimate kinase</fullName>
        <shortName evidence="7">SK</shortName>
        <ecNumber evidence="7">2.7.1.71</ecNumber>
    </recommendedName>
</protein>
<keyword evidence="4 7" id="KW-0418">Kinase</keyword>
<dbReference type="AlphaFoldDB" id="Q255H4"/>
<keyword evidence="7" id="KW-0963">Cytoplasm</keyword>
<feature type="binding site" evidence="7">
    <location>
        <begin position="10"/>
        <end position="15"/>
    </location>
    <ligand>
        <name>ATP</name>
        <dbReference type="ChEBI" id="CHEBI:30616"/>
    </ligand>
</feature>
<dbReference type="GO" id="GO:0009073">
    <property type="term" value="P:aromatic amino acid family biosynthetic process"/>
    <property type="evidence" value="ECO:0007669"/>
    <property type="project" value="UniProtKB-KW"/>
</dbReference>
<dbReference type="InterPro" id="IPR027417">
    <property type="entry name" value="P-loop_NTPase"/>
</dbReference>
<evidence type="ECO:0000313" key="8">
    <source>
        <dbReference type="EMBL" id="BAE81064.1"/>
    </source>
</evidence>
<keyword evidence="7" id="KW-0479">Metal-binding</keyword>
<dbReference type="InterPro" id="IPR031322">
    <property type="entry name" value="Shikimate/glucono_kinase"/>
</dbReference>
<dbReference type="PRINTS" id="PR01100">
    <property type="entry name" value="SHIKIMTKNASE"/>
</dbReference>
<dbReference type="eggNOG" id="COG0703">
    <property type="taxonomic scope" value="Bacteria"/>
</dbReference>
<dbReference type="PANTHER" id="PTHR21087:SF16">
    <property type="entry name" value="SHIKIMATE KINASE 1, CHLOROPLASTIC"/>
    <property type="match status" value="1"/>
</dbReference>
<evidence type="ECO:0000256" key="4">
    <source>
        <dbReference type="ARBA" id="ARBA00022777"/>
    </source>
</evidence>
<dbReference type="NCBIfam" id="NF001866">
    <property type="entry name" value="PRK00625.1"/>
    <property type="match status" value="1"/>
</dbReference>
<gene>
    <name evidence="7 8" type="primary">aroK</name>
    <name evidence="8" type="ordered locus">CF0292</name>
</gene>
<reference evidence="8 9" key="1">
    <citation type="journal article" date="2006" name="DNA Res.">
        <title>Genome sequence of the cat pathogen, Chlamydophila felis.</title>
        <authorList>
            <person name="Azuma Y."/>
            <person name="Hirakawa H."/>
            <person name="Yamashita A."/>
            <person name="Cai Y."/>
            <person name="Rahman M.A."/>
            <person name="Suzuki H."/>
            <person name="Mitaku S."/>
            <person name="Toh H."/>
            <person name="Goto S."/>
            <person name="Murakami T."/>
            <person name="Sugi K."/>
            <person name="Hayashi H."/>
            <person name="Fukushi H."/>
            <person name="Hattori M."/>
            <person name="Kuhara S."/>
            <person name="Shirai M."/>
        </authorList>
    </citation>
    <scope>NUCLEOTIDE SEQUENCE [LARGE SCALE GENOMIC DNA]</scope>
    <source>
        <strain evidence="8 9">Fe/C-56</strain>
    </source>
</reference>
<dbReference type="Gene3D" id="3.40.50.300">
    <property type="entry name" value="P-loop containing nucleotide triphosphate hydrolases"/>
    <property type="match status" value="1"/>
</dbReference>
<keyword evidence="9" id="KW-1185">Reference proteome</keyword>
<comment type="subcellular location">
    <subcellularLocation>
        <location evidence="7">Cytoplasm</location>
    </subcellularLocation>
</comment>
<feature type="binding site" evidence="7">
    <location>
        <position position="14"/>
    </location>
    <ligand>
        <name>Mg(2+)</name>
        <dbReference type="ChEBI" id="CHEBI:18420"/>
    </ligand>
</feature>
<comment type="caution">
    <text evidence="7">Lacks conserved residue(s) required for the propagation of feature annotation.</text>
</comment>
<dbReference type="Pfam" id="PF01202">
    <property type="entry name" value="SKI"/>
    <property type="match status" value="1"/>
</dbReference>
<evidence type="ECO:0000256" key="2">
    <source>
        <dbReference type="ARBA" id="ARBA00022679"/>
    </source>
</evidence>
<dbReference type="KEGG" id="cfe:CF0292"/>
<dbReference type="EC" id="2.7.1.71" evidence="7"/>
<dbReference type="SUPFAM" id="SSF52540">
    <property type="entry name" value="P-loop containing nucleoside triphosphate hydrolases"/>
    <property type="match status" value="1"/>
</dbReference>
<keyword evidence="7" id="KW-0460">Magnesium</keyword>
<dbReference type="GO" id="GO:0008652">
    <property type="term" value="P:amino acid biosynthetic process"/>
    <property type="evidence" value="ECO:0007669"/>
    <property type="project" value="UniProtKB-KW"/>
</dbReference>
<dbReference type="GO" id="GO:0005829">
    <property type="term" value="C:cytosol"/>
    <property type="evidence" value="ECO:0007669"/>
    <property type="project" value="TreeGrafter"/>
</dbReference>
<dbReference type="GO" id="GO:0000287">
    <property type="term" value="F:magnesium ion binding"/>
    <property type="evidence" value="ECO:0007669"/>
    <property type="project" value="UniProtKB-UniRule"/>
</dbReference>
<dbReference type="HOGENOM" id="CLU_057607_5_0_0"/>
<comment type="pathway">
    <text evidence="7">Metabolic intermediate biosynthesis; chorismate biosynthesis; chorismate from D-erythrose 4-phosphate and phosphoenolpyruvate: step 5/7.</text>
</comment>
<dbReference type="RefSeq" id="WP_011457845.1">
    <property type="nucleotide sequence ID" value="NC_007899.1"/>
</dbReference>
<comment type="cofactor">
    <cofactor evidence="7">
        <name>Mg(2+)</name>
        <dbReference type="ChEBI" id="CHEBI:18420"/>
    </cofactor>
    <text evidence="7">Binds 1 Mg(2+) ion per subunit.</text>
</comment>
<comment type="function">
    <text evidence="7">Catalyzes the specific phosphorylation of the 3-hydroxyl group of shikimic acid using ATP as a cosubstrate.</text>
</comment>